<evidence type="ECO:0000313" key="1">
    <source>
        <dbReference type="EMBL" id="GBP55817.1"/>
    </source>
</evidence>
<gene>
    <name evidence="1" type="ORF">EVAR_38414_1</name>
</gene>
<reference evidence="1 2" key="1">
    <citation type="journal article" date="2019" name="Commun. Biol.">
        <title>The bagworm genome reveals a unique fibroin gene that provides high tensile strength.</title>
        <authorList>
            <person name="Kono N."/>
            <person name="Nakamura H."/>
            <person name="Ohtoshi R."/>
            <person name="Tomita M."/>
            <person name="Numata K."/>
            <person name="Arakawa K."/>
        </authorList>
    </citation>
    <scope>NUCLEOTIDE SEQUENCE [LARGE SCALE GENOMIC DNA]</scope>
</reference>
<accession>A0A4C1X0H6</accession>
<organism evidence="1 2">
    <name type="scientific">Eumeta variegata</name>
    <name type="common">Bagworm moth</name>
    <name type="synonym">Eumeta japonica</name>
    <dbReference type="NCBI Taxonomy" id="151549"/>
    <lineage>
        <taxon>Eukaryota</taxon>
        <taxon>Metazoa</taxon>
        <taxon>Ecdysozoa</taxon>
        <taxon>Arthropoda</taxon>
        <taxon>Hexapoda</taxon>
        <taxon>Insecta</taxon>
        <taxon>Pterygota</taxon>
        <taxon>Neoptera</taxon>
        <taxon>Endopterygota</taxon>
        <taxon>Lepidoptera</taxon>
        <taxon>Glossata</taxon>
        <taxon>Ditrysia</taxon>
        <taxon>Tineoidea</taxon>
        <taxon>Psychidae</taxon>
        <taxon>Oiketicinae</taxon>
        <taxon>Eumeta</taxon>
    </lineage>
</organism>
<protein>
    <submittedName>
        <fullName evidence="1">Uncharacterized protein</fullName>
    </submittedName>
</protein>
<dbReference type="Proteomes" id="UP000299102">
    <property type="component" value="Unassembled WGS sequence"/>
</dbReference>
<dbReference type="EMBL" id="BGZK01000679">
    <property type="protein sequence ID" value="GBP55817.1"/>
    <property type="molecule type" value="Genomic_DNA"/>
</dbReference>
<dbReference type="AlphaFoldDB" id="A0A4C1X0H6"/>
<comment type="caution">
    <text evidence="1">The sequence shown here is derived from an EMBL/GenBank/DDBJ whole genome shotgun (WGS) entry which is preliminary data.</text>
</comment>
<name>A0A4C1X0H6_EUMVA</name>
<keyword evidence="2" id="KW-1185">Reference proteome</keyword>
<sequence>MDKARLCAGRVTSSTYHDTDDSASFAACRISSLCKRMRLLDRPYRTFSRILNKRMVTYHSALTYRCFLTVVVQTEPVRERKSNNLVSAPLARSHFVAPLSPSDARSQHYCVLSVP</sequence>
<proteinExistence type="predicted"/>
<evidence type="ECO:0000313" key="2">
    <source>
        <dbReference type="Proteomes" id="UP000299102"/>
    </source>
</evidence>